<reference evidence="1 2" key="1">
    <citation type="submission" date="2015-09" db="EMBL/GenBank/DDBJ databases">
        <authorList>
            <consortium name="Pathogen Informatics"/>
        </authorList>
    </citation>
    <scope>NUCLEOTIDE SEQUENCE [LARGE SCALE GENOMIC DNA]</scope>
    <source>
        <strain evidence="1 2">2789STDY5834914</strain>
    </source>
</reference>
<name>A0A174P7C1_9FIRM</name>
<evidence type="ECO:0000313" key="2">
    <source>
        <dbReference type="Proteomes" id="UP000095485"/>
    </source>
</evidence>
<dbReference type="EMBL" id="CZAY01000009">
    <property type="protein sequence ID" value="CUP56833.1"/>
    <property type="molecule type" value="Genomic_DNA"/>
</dbReference>
<dbReference type="GeneID" id="96228749"/>
<organism evidence="1 2">
    <name type="scientific">Dorea longicatena</name>
    <dbReference type="NCBI Taxonomy" id="88431"/>
    <lineage>
        <taxon>Bacteria</taxon>
        <taxon>Bacillati</taxon>
        <taxon>Bacillota</taxon>
        <taxon>Clostridia</taxon>
        <taxon>Lachnospirales</taxon>
        <taxon>Lachnospiraceae</taxon>
        <taxon>Dorea</taxon>
    </lineage>
</organism>
<protein>
    <submittedName>
        <fullName evidence="1">Uncharacterized protein</fullName>
    </submittedName>
</protein>
<accession>A0A174P7C1</accession>
<evidence type="ECO:0000313" key="1">
    <source>
        <dbReference type="EMBL" id="CUP56833.1"/>
    </source>
</evidence>
<dbReference type="Proteomes" id="UP000095485">
    <property type="component" value="Unassembled WGS sequence"/>
</dbReference>
<gene>
    <name evidence="1" type="ORF">ERS852526_01454</name>
</gene>
<dbReference type="RefSeq" id="WP_155512671.1">
    <property type="nucleotide sequence ID" value="NZ_CZAY01000009.1"/>
</dbReference>
<dbReference type="AlphaFoldDB" id="A0A174P7C1"/>
<proteinExistence type="predicted"/>
<sequence length="49" mass="5730">MKINDFKENNENKKEVMEKKMEALKLENINSMWYFIVATLKAVVGSKGH</sequence>